<dbReference type="EMBL" id="FM162591">
    <property type="protein sequence ID" value="CAQ84627.1"/>
    <property type="molecule type" value="Genomic_DNA"/>
</dbReference>
<protein>
    <submittedName>
        <fullName evidence="1">Uncharacterized protein</fullName>
    </submittedName>
</protein>
<evidence type="ECO:0000313" key="1">
    <source>
        <dbReference type="EMBL" id="CAQ84627.1"/>
    </source>
</evidence>
<accession>C7BN28</accession>
<evidence type="ECO:0000313" key="2">
    <source>
        <dbReference type="Proteomes" id="UP000002747"/>
    </source>
</evidence>
<dbReference type="KEGG" id="pay:PAU_02535"/>
<sequence>MVFNFNMRFNMSTLTADIVSGITVLEECPVVITVTYSGDDTHKVTETTDIMYSNPENTHFDATPRISRDVEKNTCTAKFVVTAASGASDFTITFSMDKITDPDAKLEIVFRPIDKNGFSHAAFGPTIIGDSLIKDFSPAADNEEPSESNGSLLVNIYALGKSKDALPYFQIPLVTDRPVRIFGIKQGEMTEEILPFISGKDNYQYYINTNSDGFVALRVFPKKSKGNYSVCMLTKLPYFSRNASSSILIITENIYSTLPAPKIAELDGDKLIPQLGNRSTGFHVIIPFYENARPWDRVFLIIREGNKEIKSQSAVIADLDQLDNPLILVPYASVPNVGDNELYYYMIDVAGNVAVSSALYFNLTRSVPNVPPEAKRTLVAPRIFTHKDQVEIGQRGKIDLANILGGELDVYISVGPETEINVNDVIDVSVYVNGTMDEELYSAINTINPYTVTKEDLAAGVSIIQLGQEFFSYVNSYADGTPGSVYIAYQVRNKNSKIWYGHIDAVSPGQ</sequence>
<dbReference type="AlphaFoldDB" id="C7BN28"/>
<organism evidence="1 2">
    <name type="scientific">Photorhabdus asymbiotica subsp. asymbiotica (strain ATCC 43949 / 3105-77)</name>
    <name type="common">Xenorhabdus luminescens (strain 2)</name>
    <dbReference type="NCBI Taxonomy" id="553480"/>
    <lineage>
        <taxon>Bacteria</taxon>
        <taxon>Pseudomonadati</taxon>
        <taxon>Pseudomonadota</taxon>
        <taxon>Gammaproteobacteria</taxon>
        <taxon>Enterobacterales</taxon>
        <taxon>Morganellaceae</taxon>
        <taxon>Photorhabdus</taxon>
    </lineage>
</organism>
<reference evidence="1 2" key="1">
    <citation type="journal article" date="2009" name="BMC Genomics">
        <title>Comparative genomics of the emerging human pathogen Photorhabdus asymbiotica with the insect pathogen Photorhabdus luminescens.</title>
        <authorList>
            <person name="Wilkinson P."/>
            <person name="Waterfield N.R."/>
            <person name="Crossman L."/>
            <person name="Corton C."/>
            <person name="Sanchez-Contreras M."/>
            <person name="Vlisidou I."/>
            <person name="Barron A."/>
            <person name="Bignell A."/>
            <person name="Clark L."/>
            <person name="Ormond D."/>
            <person name="Mayho M."/>
            <person name="Bason N."/>
            <person name="Smith F."/>
            <person name="Simmonds M."/>
            <person name="Churcher C."/>
            <person name="Harris D."/>
            <person name="Thompson N.R."/>
            <person name="Quail M."/>
            <person name="Parkhill J."/>
            <person name="ffrench-Constant R.H."/>
        </authorList>
    </citation>
    <scope>NUCLEOTIDE SEQUENCE [LARGE SCALE GENOMIC DNA]</scope>
    <source>
        <strain evidence="2">ATCC 43949 / 3105-77</strain>
    </source>
</reference>
<name>C7BN28_PHOAA</name>
<dbReference type="eggNOG" id="ENOG50348W7">
    <property type="taxonomic scope" value="Bacteria"/>
</dbReference>
<gene>
    <name evidence="1" type="ordered locus">PAU_02535</name>
</gene>
<proteinExistence type="predicted"/>
<dbReference type="Proteomes" id="UP000002747">
    <property type="component" value="Chromosome"/>
</dbReference>